<dbReference type="RefSeq" id="WP_347925351.1">
    <property type="nucleotide sequence ID" value="NZ_CP157199.1"/>
</dbReference>
<dbReference type="PANTHER" id="PTHR32060">
    <property type="entry name" value="TAIL-SPECIFIC PROTEASE"/>
    <property type="match status" value="1"/>
</dbReference>
<dbReference type="Gene3D" id="3.30.750.170">
    <property type="match status" value="1"/>
</dbReference>
<dbReference type="SMART" id="SM00245">
    <property type="entry name" value="TSPc"/>
    <property type="match status" value="1"/>
</dbReference>
<name>A0AAU7BV45_9FLAO</name>
<dbReference type="GO" id="GO:0008236">
    <property type="term" value="F:serine-type peptidase activity"/>
    <property type="evidence" value="ECO:0007669"/>
    <property type="project" value="InterPro"/>
</dbReference>
<gene>
    <name evidence="3" type="ORF">ABGB03_04970</name>
</gene>
<evidence type="ECO:0000313" key="3">
    <source>
        <dbReference type="EMBL" id="XBG62255.1"/>
    </source>
</evidence>
<dbReference type="Pfam" id="PF03572">
    <property type="entry name" value="Peptidase_S41"/>
    <property type="match status" value="1"/>
</dbReference>
<dbReference type="InterPro" id="IPR005151">
    <property type="entry name" value="Tail-specific_protease"/>
</dbReference>
<sequence>MKFSKPLLCCLILTIITYSCFDDMDDNAISANEINDFVWKGMNAVYLYKDNIPDLANDRFSSTSEYADYLNSFSTPEELFESLIHQRQTVDRFSWIVDDYIALEQLFSGVSKRSGYEFDLYPIPGSATNVFGIVRLVLPNSNASDNNLTRGQVFTSIDGVTMTESNYRTLFSPDSYTMGFADYDDNGTPENLNDDIITPNGQNITLTKTVLSENPIFETAIIDVDGENLGYLMYNGFTSDYNSQLNTAFNNFKSSNVQHLVLDLRYNPGGSVLTASYLGSMITGQFNGEVFAKLVYNSDLQANNYDFEFESLIDNSEAINSLNLDKIYVLTTEDSASASEMVINSLSPYIEVIQIGDDTTGKSQASITVYDSSNLEREGANPNHTYAMQPLVANTLNKLNSSVPSNGLTPTITILENPANYGVLGNVNEPLLAAAIADIQGTGRFNFSALNKIKPKASSHNLIPYVNEMYIDQGILIDVQKNNIEQD</sequence>
<dbReference type="EMBL" id="CP157199">
    <property type="protein sequence ID" value="XBG62255.1"/>
    <property type="molecule type" value="Genomic_DNA"/>
</dbReference>
<dbReference type="InterPro" id="IPR029045">
    <property type="entry name" value="ClpP/crotonase-like_dom_sf"/>
</dbReference>
<accession>A0AAU7BV45</accession>
<dbReference type="InterPro" id="IPR036034">
    <property type="entry name" value="PDZ_sf"/>
</dbReference>
<dbReference type="Gene3D" id="3.90.226.10">
    <property type="entry name" value="2-enoyl-CoA Hydratase, Chain A, domain 1"/>
    <property type="match status" value="1"/>
</dbReference>
<feature type="domain" description="Tail specific protease" evidence="2">
    <location>
        <begin position="199"/>
        <end position="415"/>
    </location>
</feature>
<dbReference type="GO" id="GO:0006508">
    <property type="term" value="P:proteolysis"/>
    <property type="evidence" value="ECO:0007669"/>
    <property type="project" value="InterPro"/>
</dbReference>
<dbReference type="Gene3D" id="2.30.42.10">
    <property type="match status" value="1"/>
</dbReference>
<feature type="chain" id="PRO_5043346879" evidence="1">
    <location>
        <begin position="22"/>
        <end position="487"/>
    </location>
</feature>
<organism evidence="3">
    <name type="scientific">Pontimicrobium sp. SW4</name>
    <dbReference type="NCBI Taxonomy" id="3153519"/>
    <lineage>
        <taxon>Bacteria</taxon>
        <taxon>Pseudomonadati</taxon>
        <taxon>Bacteroidota</taxon>
        <taxon>Flavobacteriia</taxon>
        <taxon>Flavobacteriales</taxon>
        <taxon>Flavobacteriaceae</taxon>
        <taxon>Pontimicrobium</taxon>
    </lineage>
</organism>
<dbReference type="SUPFAM" id="SSF52096">
    <property type="entry name" value="ClpP/crotonase"/>
    <property type="match status" value="1"/>
</dbReference>
<reference evidence="3" key="1">
    <citation type="submission" date="2024-05" db="EMBL/GenBank/DDBJ databases">
        <title>Pontimicrobium maritimus sp. nov., isolated form sea water.</title>
        <authorList>
            <person name="Muhammad N."/>
            <person name="Vuong T.Q."/>
            <person name="Han H.L."/>
            <person name="Kim S.-G."/>
        </authorList>
    </citation>
    <scope>NUCLEOTIDE SEQUENCE</scope>
    <source>
        <strain evidence="3">SW4</strain>
    </source>
</reference>
<dbReference type="GO" id="GO:0004175">
    <property type="term" value="F:endopeptidase activity"/>
    <property type="evidence" value="ECO:0007669"/>
    <property type="project" value="TreeGrafter"/>
</dbReference>
<proteinExistence type="predicted"/>
<dbReference type="Pfam" id="PF18294">
    <property type="entry name" value="Pept_S41_N"/>
    <property type="match status" value="1"/>
</dbReference>
<keyword evidence="1" id="KW-0732">Signal</keyword>
<evidence type="ECO:0000256" key="1">
    <source>
        <dbReference type="SAM" id="SignalP"/>
    </source>
</evidence>
<dbReference type="GO" id="GO:0030288">
    <property type="term" value="C:outer membrane-bounded periplasmic space"/>
    <property type="evidence" value="ECO:0007669"/>
    <property type="project" value="TreeGrafter"/>
</dbReference>
<protein>
    <submittedName>
        <fullName evidence="3">S41 family peptidase</fullName>
    </submittedName>
</protein>
<dbReference type="PANTHER" id="PTHR32060:SF30">
    <property type="entry name" value="CARBOXY-TERMINAL PROCESSING PROTEASE CTPA"/>
    <property type="match status" value="1"/>
</dbReference>
<dbReference type="GO" id="GO:0007165">
    <property type="term" value="P:signal transduction"/>
    <property type="evidence" value="ECO:0007669"/>
    <property type="project" value="TreeGrafter"/>
</dbReference>
<dbReference type="AlphaFoldDB" id="A0AAU7BV45"/>
<dbReference type="PROSITE" id="PS51257">
    <property type="entry name" value="PROKAR_LIPOPROTEIN"/>
    <property type="match status" value="1"/>
</dbReference>
<evidence type="ECO:0000259" key="2">
    <source>
        <dbReference type="SMART" id="SM00245"/>
    </source>
</evidence>
<dbReference type="InterPro" id="IPR041613">
    <property type="entry name" value="Pept_S41_N"/>
</dbReference>
<feature type="signal peptide" evidence="1">
    <location>
        <begin position="1"/>
        <end position="21"/>
    </location>
</feature>
<dbReference type="CDD" id="cd07561">
    <property type="entry name" value="Peptidase_S41_CPP_like"/>
    <property type="match status" value="1"/>
</dbReference>